<protein>
    <submittedName>
        <fullName evidence="1">Sugar kinase</fullName>
    </submittedName>
</protein>
<sequence length="444" mass="49893">MMHMCKICILGHIFNDVTLKTATTPLKMRLGGIVHAARCMYALDAEYSVAYFAPSYLDSHIANYLKEMGCNEVIKLGNVTNSPNTVLIQEVKEVGDQGYDFLLNEDVKIDYDQSNLAVLEKFDKILLFAGNYDMPLVMSYNTHAHYYLDITNDVAHFSKLVGLHFRTLFLSTSSPLFKNEYSNIESLIKDCGSVCEQFVLKENRGGSRSYDFKTNVLIQTPSITSPIVHSVGIGDVFDTFVTAFDQVSPFEENLLNASYVAAEYAQTTFPDEFKTMAKHFLQLPIEDKRNNGVCLPWDVRKDLNIYIAAPDFDFVDTKPVDYICNALTYHNFTPRRPILENGKMPAGANKAMKQKIFLSDMVLIDSCQIVLAVLLYNDPGTLLEIGIAAERGMPVLVYDPYSIAENCMLTELPNVVSADADHIISELFKYASKICKQNLQKVLS</sequence>
<dbReference type="AlphaFoldDB" id="A0A5D3E9P2"/>
<dbReference type="GO" id="GO:0016301">
    <property type="term" value="F:kinase activity"/>
    <property type="evidence" value="ECO:0007669"/>
    <property type="project" value="UniProtKB-KW"/>
</dbReference>
<evidence type="ECO:0000313" key="1">
    <source>
        <dbReference type="EMBL" id="TYK32887.1"/>
    </source>
</evidence>
<comment type="caution">
    <text evidence="1">The sequence shown here is derived from an EMBL/GenBank/DDBJ whole genome shotgun (WGS) entry which is preliminary data.</text>
</comment>
<keyword evidence="2" id="KW-1185">Reference proteome</keyword>
<dbReference type="EMBL" id="VKLW01000022">
    <property type="protein sequence ID" value="TYK32887.1"/>
    <property type="molecule type" value="Genomic_DNA"/>
</dbReference>
<name>A0A5D3E9P2_9BACE</name>
<gene>
    <name evidence="1" type="ORF">FNJ60_10115</name>
</gene>
<accession>A0A5D3E9P2</accession>
<keyword evidence="1" id="KW-0418">Kinase</keyword>
<evidence type="ECO:0000313" key="2">
    <source>
        <dbReference type="Proteomes" id="UP000324383"/>
    </source>
</evidence>
<dbReference type="Gene3D" id="3.40.50.450">
    <property type="match status" value="1"/>
</dbReference>
<keyword evidence="1" id="KW-0808">Transferase</keyword>
<dbReference type="SUPFAM" id="SSF52309">
    <property type="entry name" value="N-(deoxy)ribosyltransferase-like"/>
    <property type="match status" value="1"/>
</dbReference>
<dbReference type="SUPFAM" id="SSF53613">
    <property type="entry name" value="Ribokinase-like"/>
    <property type="match status" value="1"/>
</dbReference>
<dbReference type="InterPro" id="IPR007710">
    <property type="entry name" value="Nucleoside_deoxyribTrfase"/>
</dbReference>
<dbReference type="Pfam" id="PF05014">
    <property type="entry name" value="Nuc_deoxyrib_tr"/>
    <property type="match status" value="1"/>
</dbReference>
<proteinExistence type="predicted"/>
<organism evidence="1 2">
    <name type="scientific">Bacteroides pyogenes</name>
    <dbReference type="NCBI Taxonomy" id="310300"/>
    <lineage>
        <taxon>Bacteria</taxon>
        <taxon>Pseudomonadati</taxon>
        <taxon>Bacteroidota</taxon>
        <taxon>Bacteroidia</taxon>
        <taxon>Bacteroidales</taxon>
        <taxon>Bacteroidaceae</taxon>
        <taxon>Bacteroides</taxon>
    </lineage>
</organism>
<reference evidence="1 2" key="1">
    <citation type="submission" date="2019-07" db="EMBL/GenBank/DDBJ databases">
        <title>Draft Genome Sequences of Bacteroides pyogenes Strains Isolated from the Uterus Holstein Dairy Cows with Metritis.</title>
        <authorList>
            <person name="Cunha F."/>
            <person name="Galvao K.N."/>
            <person name="Jeon S.J."/>
            <person name="Jeong K.C."/>
        </authorList>
    </citation>
    <scope>NUCLEOTIDE SEQUENCE [LARGE SCALE GENOMIC DNA]</scope>
    <source>
        <strain evidence="1 2">KG-31</strain>
    </source>
</reference>
<dbReference type="Proteomes" id="UP000324383">
    <property type="component" value="Unassembled WGS sequence"/>
</dbReference>
<dbReference type="InterPro" id="IPR029056">
    <property type="entry name" value="Ribokinase-like"/>
</dbReference>